<reference evidence="1" key="1">
    <citation type="journal article" date="2014" name="Nat. Commun.">
        <title>The rainbow trout genome provides novel insights into evolution after whole-genome duplication in vertebrates.</title>
        <authorList>
            <person name="Berthelot C."/>
            <person name="Brunet F."/>
            <person name="Chalopin D."/>
            <person name="Juanchich A."/>
            <person name="Bernard M."/>
            <person name="Noel B."/>
            <person name="Bento P."/>
            <person name="Da Silva C."/>
            <person name="Labadie K."/>
            <person name="Alberti A."/>
            <person name="Aury J.M."/>
            <person name="Louis A."/>
            <person name="Dehais P."/>
            <person name="Bardou P."/>
            <person name="Montfort J."/>
            <person name="Klopp C."/>
            <person name="Cabau C."/>
            <person name="Gaspin C."/>
            <person name="Thorgaard G.H."/>
            <person name="Boussaha M."/>
            <person name="Quillet E."/>
            <person name="Guyomard R."/>
            <person name="Galiana D."/>
            <person name="Bobe J."/>
            <person name="Volff J.N."/>
            <person name="Genet C."/>
            <person name="Wincker P."/>
            <person name="Jaillon O."/>
            <person name="Roest Crollius H."/>
            <person name="Guiguen Y."/>
        </authorList>
    </citation>
    <scope>NUCLEOTIDE SEQUENCE [LARGE SCALE GENOMIC DNA]</scope>
</reference>
<dbReference type="Proteomes" id="UP000193380">
    <property type="component" value="Unassembled WGS sequence"/>
</dbReference>
<evidence type="ECO:0000313" key="1">
    <source>
        <dbReference type="EMBL" id="CDQ76472.1"/>
    </source>
</evidence>
<sequence length="145" mass="15767">MYMEKILTADNPSFTLSCRCRSGGNSRARWFSCQVLQLHSSTSSHQQLQGVTIAQLLQSGNSANRCETAVPGHHGVPVLLHLHLQQPDLSYPGQLDQTIYHNFPSLHALADSNVEAVDVATCRLGIHCALCPGWAPTYASTLQGN</sequence>
<organism evidence="1 2">
    <name type="scientific">Oncorhynchus mykiss</name>
    <name type="common">Rainbow trout</name>
    <name type="synonym">Salmo gairdneri</name>
    <dbReference type="NCBI Taxonomy" id="8022"/>
    <lineage>
        <taxon>Eukaryota</taxon>
        <taxon>Metazoa</taxon>
        <taxon>Chordata</taxon>
        <taxon>Craniata</taxon>
        <taxon>Vertebrata</taxon>
        <taxon>Euteleostomi</taxon>
        <taxon>Actinopterygii</taxon>
        <taxon>Neopterygii</taxon>
        <taxon>Teleostei</taxon>
        <taxon>Protacanthopterygii</taxon>
        <taxon>Salmoniformes</taxon>
        <taxon>Salmonidae</taxon>
        <taxon>Salmoninae</taxon>
        <taxon>Oncorhynchus</taxon>
    </lineage>
</organism>
<evidence type="ECO:0000313" key="2">
    <source>
        <dbReference type="Proteomes" id="UP000193380"/>
    </source>
</evidence>
<gene>
    <name evidence="1" type="ORF">GSONMT00034407001</name>
</gene>
<reference evidence="1" key="2">
    <citation type="submission" date="2014-03" db="EMBL/GenBank/DDBJ databases">
        <authorList>
            <person name="Genoscope - CEA"/>
        </authorList>
    </citation>
    <scope>NUCLEOTIDE SEQUENCE</scope>
</reference>
<dbReference type="EMBL" id="FR905144">
    <property type="protein sequence ID" value="CDQ76472.1"/>
    <property type="molecule type" value="Genomic_DNA"/>
</dbReference>
<dbReference type="AlphaFoldDB" id="A0A060XB65"/>
<name>A0A060XB65_ONCMY</name>
<protein>
    <submittedName>
        <fullName evidence="1">Uncharacterized protein</fullName>
    </submittedName>
</protein>
<accession>A0A060XB65</accession>
<proteinExistence type="predicted"/>
<dbReference type="PaxDb" id="8022-A0A060XB65"/>